<organism evidence="12 13">
    <name type="scientific">Candidatus Trichorickettsia mobilis</name>
    <dbReference type="NCBI Taxonomy" id="1346319"/>
    <lineage>
        <taxon>Bacteria</taxon>
        <taxon>Pseudomonadati</taxon>
        <taxon>Pseudomonadota</taxon>
        <taxon>Alphaproteobacteria</taxon>
        <taxon>Rickettsiales</taxon>
        <taxon>Rickettsiaceae</taxon>
        <taxon>Rickettsieae</taxon>
        <taxon>Candidatus Trichorickettsia</taxon>
    </lineage>
</organism>
<accession>A0ABZ0UTI3</accession>
<dbReference type="Pfam" id="PF00361">
    <property type="entry name" value="Proton_antipo_M"/>
    <property type="match status" value="1"/>
</dbReference>
<feature type="transmembrane region" description="Helical" evidence="10">
    <location>
        <begin position="114"/>
        <end position="132"/>
    </location>
</feature>
<feature type="transmembrane region" description="Helical" evidence="10">
    <location>
        <begin position="90"/>
        <end position="107"/>
    </location>
</feature>
<feature type="transmembrane region" description="Helical" evidence="10">
    <location>
        <begin position="516"/>
        <end position="534"/>
    </location>
</feature>
<evidence type="ECO:0000313" key="13">
    <source>
        <dbReference type="Proteomes" id="UP001326613"/>
    </source>
</evidence>
<evidence type="ECO:0000256" key="9">
    <source>
        <dbReference type="SAM" id="Coils"/>
    </source>
</evidence>
<gene>
    <name evidence="12" type="ORF">Trichorick_01263</name>
</gene>
<dbReference type="InterPro" id="IPR001750">
    <property type="entry name" value="ND/Mrp_TM"/>
</dbReference>
<evidence type="ECO:0000256" key="4">
    <source>
        <dbReference type="ARBA" id="ARBA00022989"/>
    </source>
</evidence>
<reference evidence="12 13" key="1">
    <citation type="submission" date="2022-10" db="EMBL/GenBank/DDBJ databases">
        <title>Host association and intracellularity evolved multiple times independently in the Rickettsiales.</title>
        <authorList>
            <person name="Castelli M."/>
            <person name="Nardi T."/>
            <person name="Gammuto L."/>
            <person name="Bellinzona G."/>
            <person name="Sabaneyeva E."/>
            <person name="Potekhin A."/>
            <person name="Serra V."/>
            <person name="Petroni G."/>
            <person name="Sassera D."/>
        </authorList>
    </citation>
    <scope>NUCLEOTIDE SEQUENCE [LARGE SCALE GENOMIC DNA]</scope>
    <source>
        <strain evidence="12 13">Kr 154-4</strain>
    </source>
</reference>
<dbReference type="PANTHER" id="PTHR42682:SF4">
    <property type="entry name" value="NADH-UBIQUINONE_PLASTOQUINONE"/>
    <property type="match status" value="1"/>
</dbReference>
<keyword evidence="3 8" id="KW-0812">Transmembrane</keyword>
<comment type="catalytic activity">
    <reaction evidence="7">
        <text>a quinone + NADH + 5 H(+)(in) = a quinol + NAD(+) + 4 H(+)(out)</text>
        <dbReference type="Rhea" id="RHEA:57888"/>
        <dbReference type="ChEBI" id="CHEBI:15378"/>
        <dbReference type="ChEBI" id="CHEBI:24646"/>
        <dbReference type="ChEBI" id="CHEBI:57540"/>
        <dbReference type="ChEBI" id="CHEBI:57945"/>
        <dbReference type="ChEBI" id="CHEBI:132124"/>
    </reaction>
</comment>
<evidence type="ECO:0000313" key="12">
    <source>
        <dbReference type="EMBL" id="WPY01353.1"/>
    </source>
</evidence>
<dbReference type="EMBL" id="CP112932">
    <property type="protein sequence ID" value="WPY01353.1"/>
    <property type="molecule type" value="Genomic_DNA"/>
</dbReference>
<evidence type="ECO:0000256" key="3">
    <source>
        <dbReference type="ARBA" id="ARBA00022692"/>
    </source>
</evidence>
<evidence type="ECO:0000256" key="10">
    <source>
        <dbReference type="SAM" id="Phobius"/>
    </source>
</evidence>
<sequence length="535" mass="60814">MHQHPTLLIIISMIILLSCFKLKKIFAFVTILYPIVILLLLPENNGTELFKIFDINLGVNFNFENRTITVAFATVTIAANYYSLSQRHQWTVIWGGLYFAAACYCLYADDFISLFIALEYMMLTACILIYASNNKNRLLATKQYFITHLTSSSLLLIAISYLIITTNDTKIIPLTGLFSGNNYEMIIGVIILIGCLINVAAVPFSSWVVNCYPAADNASFIYLSTFTTKISIIILTKLFCGFIPLKYFGILMIIYGAFYACKENNLKRLLCYLAIAQLGVIVIMIATSNTQPLALTYYIANHIIYNAVFAILIAILADNTNIVYCSELKRIKNYLWIITTNIVMLMVFNFPLSSSFILKLTLSTTITENLTAYTLIMFNLILFIAIPIREYFYSKEILSIKISNLQVLSIIIPTLTMLFINFQLIKTYFSTASSITSDIIKQTMIVLAGIISTLLLKTSRNPIKFTKLNLLKKMLSHIKKRYSKYQNQNDTLNDLSLLWFITGYCRKSYTIHNQQLAIAIVFCLLISMIIIFNIT</sequence>
<evidence type="ECO:0000259" key="11">
    <source>
        <dbReference type="Pfam" id="PF00361"/>
    </source>
</evidence>
<feature type="transmembrane region" description="Helical" evidence="10">
    <location>
        <begin position="439"/>
        <end position="456"/>
    </location>
</feature>
<evidence type="ECO:0000256" key="1">
    <source>
        <dbReference type="ARBA" id="ARBA00004651"/>
    </source>
</evidence>
<protein>
    <submittedName>
        <fullName evidence="12">Monovalent cation/H+ antiporter subunit D</fullName>
    </submittedName>
</protein>
<feature type="transmembrane region" description="Helical" evidence="10">
    <location>
        <begin position="230"/>
        <end position="257"/>
    </location>
</feature>
<dbReference type="RefSeq" id="WP_323738132.1">
    <property type="nucleotide sequence ID" value="NZ_CP112932.1"/>
</dbReference>
<evidence type="ECO:0000256" key="8">
    <source>
        <dbReference type="RuleBase" id="RU000320"/>
    </source>
</evidence>
<dbReference type="InterPro" id="IPR052175">
    <property type="entry name" value="ComplexI-like_HydComp"/>
</dbReference>
<keyword evidence="4 10" id="KW-1133">Transmembrane helix</keyword>
<evidence type="ECO:0000256" key="2">
    <source>
        <dbReference type="ARBA" id="ARBA00022475"/>
    </source>
</evidence>
<feature type="transmembrane region" description="Helical" evidence="10">
    <location>
        <begin position="299"/>
        <end position="322"/>
    </location>
</feature>
<feature type="transmembrane region" description="Helical" evidence="10">
    <location>
        <begin position="334"/>
        <end position="358"/>
    </location>
</feature>
<keyword evidence="5" id="KW-0560">Oxidoreductase</keyword>
<keyword evidence="2" id="KW-1003">Cell membrane</keyword>
<name>A0ABZ0UTI3_9RICK</name>
<feature type="domain" description="NADH:quinone oxidoreductase/Mrp antiporter transmembrane" evidence="11">
    <location>
        <begin position="108"/>
        <end position="378"/>
    </location>
</feature>
<evidence type="ECO:0000256" key="7">
    <source>
        <dbReference type="ARBA" id="ARBA00047712"/>
    </source>
</evidence>
<feature type="transmembrane region" description="Helical" evidence="10">
    <location>
        <begin position="185"/>
        <end position="210"/>
    </location>
</feature>
<dbReference type="PANTHER" id="PTHR42682">
    <property type="entry name" value="HYDROGENASE-4 COMPONENT F"/>
    <property type="match status" value="1"/>
</dbReference>
<proteinExistence type="predicted"/>
<feature type="transmembrane region" description="Helical" evidence="10">
    <location>
        <begin position="144"/>
        <end position="164"/>
    </location>
</feature>
<feature type="transmembrane region" description="Helical" evidence="10">
    <location>
        <begin position="7"/>
        <end position="40"/>
    </location>
</feature>
<feature type="transmembrane region" description="Helical" evidence="10">
    <location>
        <begin position="370"/>
        <end position="392"/>
    </location>
</feature>
<keyword evidence="6 10" id="KW-0472">Membrane</keyword>
<keyword evidence="9" id="KW-0175">Coiled coil</keyword>
<evidence type="ECO:0000256" key="5">
    <source>
        <dbReference type="ARBA" id="ARBA00023002"/>
    </source>
</evidence>
<evidence type="ECO:0000256" key="6">
    <source>
        <dbReference type="ARBA" id="ARBA00023136"/>
    </source>
</evidence>
<feature type="transmembrane region" description="Helical" evidence="10">
    <location>
        <begin position="269"/>
        <end position="287"/>
    </location>
</feature>
<feature type="coiled-coil region" evidence="9">
    <location>
        <begin position="468"/>
        <end position="495"/>
    </location>
</feature>
<dbReference type="Proteomes" id="UP001326613">
    <property type="component" value="Chromosome"/>
</dbReference>
<keyword evidence="13" id="KW-1185">Reference proteome</keyword>
<comment type="subcellular location">
    <subcellularLocation>
        <location evidence="1">Cell membrane</location>
        <topology evidence="1">Multi-pass membrane protein</topology>
    </subcellularLocation>
    <subcellularLocation>
        <location evidence="8">Membrane</location>
        <topology evidence="8">Multi-pass membrane protein</topology>
    </subcellularLocation>
</comment>
<feature type="transmembrane region" description="Helical" evidence="10">
    <location>
        <begin position="404"/>
        <end position="424"/>
    </location>
</feature>